<dbReference type="AlphaFoldDB" id="A0A0A8Y6E3"/>
<reference evidence="1" key="2">
    <citation type="journal article" date="2015" name="Data Brief">
        <title>Shoot transcriptome of the giant reed, Arundo donax.</title>
        <authorList>
            <person name="Barrero R.A."/>
            <person name="Guerrero F.D."/>
            <person name="Moolhuijzen P."/>
            <person name="Goolsby J.A."/>
            <person name="Tidwell J."/>
            <person name="Bellgard S.E."/>
            <person name="Bellgard M.I."/>
        </authorList>
    </citation>
    <scope>NUCLEOTIDE SEQUENCE</scope>
    <source>
        <tissue evidence="1">Shoot tissue taken approximately 20 cm above the soil surface</tissue>
    </source>
</reference>
<dbReference type="EMBL" id="GBRH01276281">
    <property type="protein sequence ID" value="JAD21614.1"/>
    <property type="molecule type" value="Transcribed_RNA"/>
</dbReference>
<organism evidence="1">
    <name type="scientific">Arundo donax</name>
    <name type="common">Giant reed</name>
    <name type="synonym">Donax arundinaceus</name>
    <dbReference type="NCBI Taxonomy" id="35708"/>
    <lineage>
        <taxon>Eukaryota</taxon>
        <taxon>Viridiplantae</taxon>
        <taxon>Streptophyta</taxon>
        <taxon>Embryophyta</taxon>
        <taxon>Tracheophyta</taxon>
        <taxon>Spermatophyta</taxon>
        <taxon>Magnoliopsida</taxon>
        <taxon>Liliopsida</taxon>
        <taxon>Poales</taxon>
        <taxon>Poaceae</taxon>
        <taxon>PACMAD clade</taxon>
        <taxon>Arundinoideae</taxon>
        <taxon>Arundineae</taxon>
        <taxon>Arundo</taxon>
    </lineage>
</organism>
<proteinExistence type="predicted"/>
<accession>A0A0A8Y6E3</accession>
<evidence type="ECO:0000313" key="1">
    <source>
        <dbReference type="EMBL" id="JAD21614.1"/>
    </source>
</evidence>
<sequence length="21" mass="2453">MGDQDRFGDEEIQFVVFFGCI</sequence>
<name>A0A0A8Y6E3_ARUDO</name>
<reference evidence="1" key="1">
    <citation type="submission" date="2014-09" db="EMBL/GenBank/DDBJ databases">
        <authorList>
            <person name="Magalhaes I.L.F."/>
            <person name="Oliveira U."/>
            <person name="Santos F.R."/>
            <person name="Vidigal T.H.D.A."/>
            <person name="Brescovit A.D."/>
            <person name="Santos A.J."/>
        </authorList>
    </citation>
    <scope>NUCLEOTIDE SEQUENCE</scope>
    <source>
        <tissue evidence="1">Shoot tissue taken approximately 20 cm above the soil surface</tissue>
    </source>
</reference>
<protein>
    <submittedName>
        <fullName evidence="1">Uncharacterized protein</fullName>
    </submittedName>
</protein>